<dbReference type="HAMAP" id="MF_00107">
    <property type="entry name" value="IspF"/>
    <property type="match status" value="1"/>
</dbReference>
<evidence type="ECO:0000313" key="3">
    <source>
        <dbReference type="EMBL" id="CAG7591358.1"/>
    </source>
</evidence>
<dbReference type="PANTHER" id="PTHR43181">
    <property type="entry name" value="2-C-METHYL-D-ERYTHRITOL 2,4-CYCLODIPHOSPHATE SYNTHASE, CHLOROPLASTIC"/>
    <property type="match status" value="1"/>
</dbReference>
<dbReference type="GO" id="GO:0008685">
    <property type="term" value="F:2-C-methyl-D-erythritol 2,4-cyclodiphosphate synthase activity"/>
    <property type="evidence" value="ECO:0007669"/>
    <property type="project" value="UniProtKB-EC"/>
</dbReference>
<dbReference type="NCBIfam" id="TIGR00151">
    <property type="entry name" value="ispF"/>
    <property type="match status" value="1"/>
</dbReference>
<reference evidence="3" key="1">
    <citation type="submission" date="2021-06" db="EMBL/GenBank/DDBJ databases">
        <authorList>
            <person name="Nardi T."/>
            <person name="Nardi T."/>
        </authorList>
    </citation>
    <scope>NUCLEOTIDE SEQUENCE</scope>
</reference>
<dbReference type="Gene3D" id="3.30.1330.50">
    <property type="entry name" value="2-C-methyl-D-erythritol 2,4-cyclodiphosphate synthase"/>
    <property type="match status" value="1"/>
</dbReference>
<dbReference type="Proteomes" id="UP000837675">
    <property type="component" value="Unassembled WGS sequence"/>
</dbReference>
<accession>A0A8S4C219</accession>
<dbReference type="GO" id="GO:0016114">
    <property type="term" value="P:terpenoid biosynthetic process"/>
    <property type="evidence" value="ECO:0007669"/>
    <property type="project" value="InterPro"/>
</dbReference>
<keyword evidence="1" id="KW-0414">Isoprene biosynthesis</keyword>
<feature type="domain" description="2-C-methyl-D-erythritol 2,4-cyclodiphosphate synthase" evidence="2">
    <location>
        <begin position="5"/>
        <end position="159"/>
    </location>
</feature>
<protein>
    <recommendedName>
        <fullName evidence="1">2-C-methyl-D-erythritol 2,4-cyclodiphosphate synthase</fullName>
        <ecNumber evidence="1">4.6.1.12</ecNumber>
    </recommendedName>
</protein>
<comment type="similarity">
    <text evidence="1">Belongs to the IspF family.</text>
</comment>
<evidence type="ECO:0000313" key="4">
    <source>
        <dbReference type="Proteomes" id="UP000837675"/>
    </source>
</evidence>
<evidence type="ECO:0000256" key="1">
    <source>
        <dbReference type="RuleBase" id="RU004395"/>
    </source>
</evidence>
<dbReference type="CDD" id="cd00554">
    <property type="entry name" value="MECDP_synthase"/>
    <property type="match status" value="1"/>
</dbReference>
<keyword evidence="4" id="KW-1185">Reference proteome</keyword>
<proteinExistence type="inferred from homology"/>
<sequence>MYITRVGIGYDVHKLIKVSAGGFVPICGIKLPCDYIIDAHSDGDVGLHALTEAILGAVANGNIGSHFPATDEKWCNQESKFFVQYANDLIKEIGGQIINIDITIICEHPKVMPRSLEMRQFIADILSINLDQVGVKATTTEKMGFLGRQEGIAAQAVCGILMQNKFLK</sequence>
<dbReference type="AlphaFoldDB" id="A0A8S4C219"/>
<organism evidence="3 4">
    <name type="scientific">Hyalomma marginatum</name>
    <dbReference type="NCBI Taxonomy" id="34627"/>
    <lineage>
        <taxon>Eukaryota</taxon>
        <taxon>Metazoa</taxon>
        <taxon>Ecdysozoa</taxon>
        <taxon>Arthropoda</taxon>
        <taxon>Chelicerata</taxon>
        <taxon>Arachnida</taxon>
        <taxon>Acari</taxon>
        <taxon>Parasitiformes</taxon>
        <taxon>Ixodida</taxon>
        <taxon>Ixodoidea</taxon>
        <taxon>Ixodidae</taxon>
        <taxon>Hyalomminae</taxon>
        <taxon>Hyalomma</taxon>
    </lineage>
</organism>
<dbReference type="EMBL" id="CAJVAF010000181">
    <property type="protein sequence ID" value="CAG7591358.1"/>
    <property type="molecule type" value="Genomic_DNA"/>
</dbReference>
<dbReference type="InterPro" id="IPR003526">
    <property type="entry name" value="MECDP_synthase"/>
</dbReference>
<dbReference type="SUPFAM" id="SSF69765">
    <property type="entry name" value="IpsF-like"/>
    <property type="match status" value="1"/>
</dbReference>
<dbReference type="EC" id="4.6.1.12" evidence="1"/>
<gene>
    <name evidence="3" type="primary">ispF</name>
    <name evidence="3" type="ORF">MHYMCMPASI_00429</name>
</gene>
<dbReference type="InterPro" id="IPR036571">
    <property type="entry name" value="MECDP_synthase_sf"/>
</dbReference>
<comment type="catalytic activity">
    <reaction evidence="1">
        <text>4-CDP-2-C-methyl-D-erythritol 2-phosphate = 2-C-methyl-D-erythritol 2,4-cyclic diphosphate + CMP</text>
        <dbReference type="Rhea" id="RHEA:23864"/>
        <dbReference type="ChEBI" id="CHEBI:57919"/>
        <dbReference type="ChEBI" id="CHEBI:58483"/>
        <dbReference type="ChEBI" id="CHEBI:60377"/>
        <dbReference type="EC" id="4.6.1.12"/>
    </reaction>
</comment>
<dbReference type="Pfam" id="PF02542">
    <property type="entry name" value="YgbB"/>
    <property type="match status" value="1"/>
</dbReference>
<dbReference type="PANTHER" id="PTHR43181:SF1">
    <property type="entry name" value="2-C-METHYL-D-ERYTHRITOL 2,4-CYCLODIPHOSPHATE SYNTHASE, CHLOROPLASTIC"/>
    <property type="match status" value="1"/>
</dbReference>
<comment type="caution">
    <text evidence="3">The sequence shown here is derived from an EMBL/GenBank/DDBJ whole genome shotgun (WGS) entry which is preliminary data.</text>
</comment>
<evidence type="ECO:0000259" key="2">
    <source>
        <dbReference type="Pfam" id="PF02542"/>
    </source>
</evidence>
<name>A0A8S4C219_9ACAR</name>
<keyword evidence="1" id="KW-0456">Lyase</keyword>